<evidence type="ECO:0000313" key="10">
    <source>
        <dbReference type="Proteomes" id="UP001172911"/>
    </source>
</evidence>
<organism evidence="9 10">
    <name type="scientific">Desulforamulus aquiferis</name>
    <dbReference type="NCBI Taxonomy" id="1397668"/>
    <lineage>
        <taxon>Bacteria</taxon>
        <taxon>Bacillati</taxon>
        <taxon>Bacillota</taxon>
        <taxon>Clostridia</taxon>
        <taxon>Eubacteriales</taxon>
        <taxon>Peptococcaceae</taxon>
        <taxon>Desulforamulus</taxon>
    </lineage>
</organism>
<evidence type="ECO:0000256" key="7">
    <source>
        <dbReference type="ARBA" id="ARBA00023136"/>
    </source>
</evidence>
<keyword evidence="10" id="KW-1185">Reference proteome</keyword>
<dbReference type="RefSeq" id="WP_304545155.1">
    <property type="nucleotide sequence ID" value="NZ_JARPTC010000025.1"/>
</dbReference>
<evidence type="ECO:0000256" key="5">
    <source>
        <dbReference type="ARBA" id="ARBA00022801"/>
    </source>
</evidence>
<gene>
    <name evidence="9" type="ORF">P6N53_16660</name>
</gene>
<dbReference type="SMART" id="SM00793">
    <property type="entry name" value="AgrB"/>
    <property type="match status" value="1"/>
</dbReference>
<name>A0AAW7ZGM4_9FIRM</name>
<sequence length="199" mass="22200">MLQNLMVNYLKKNLVLSRDQEEIVIFAIKLIESTIYSIGSIVLASLILGNLNETIIVLIAAAAMRLASGGAHCTTALHCTLAGTLIFPTLGFIPKYYHIESSMILIIPIIISFVFILKYAPAESPGKPLTSKKYIKKMYRISIIISLIITALAMYLLPLRGYISVALVTGLFWQSLTITPFGYKIISYLDRIIFNIVRR</sequence>
<dbReference type="InterPro" id="IPR006741">
    <property type="entry name" value="AgrB"/>
</dbReference>
<feature type="transmembrane region" description="Helical" evidence="8">
    <location>
        <begin position="138"/>
        <end position="157"/>
    </location>
</feature>
<evidence type="ECO:0000256" key="3">
    <source>
        <dbReference type="ARBA" id="ARBA00022670"/>
    </source>
</evidence>
<keyword evidence="5" id="KW-0378">Hydrolase</keyword>
<evidence type="ECO:0000256" key="2">
    <source>
        <dbReference type="ARBA" id="ARBA00022654"/>
    </source>
</evidence>
<keyword evidence="2" id="KW-0673">Quorum sensing</keyword>
<keyword evidence="6 8" id="KW-1133">Transmembrane helix</keyword>
<protein>
    <submittedName>
        <fullName evidence="9">Accessory gene regulator B family protein</fullName>
    </submittedName>
</protein>
<evidence type="ECO:0000313" key="9">
    <source>
        <dbReference type="EMBL" id="MDO7788852.1"/>
    </source>
</evidence>
<evidence type="ECO:0000256" key="1">
    <source>
        <dbReference type="ARBA" id="ARBA00022475"/>
    </source>
</evidence>
<dbReference type="Proteomes" id="UP001172911">
    <property type="component" value="Unassembled WGS sequence"/>
</dbReference>
<dbReference type="EMBL" id="JARPTC010000025">
    <property type="protein sequence ID" value="MDO7788852.1"/>
    <property type="molecule type" value="Genomic_DNA"/>
</dbReference>
<feature type="transmembrane region" description="Helical" evidence="8">
    <location>
        <begin position="163"/>
        <end position="183"/>
    </location>
</feature>
<dbReference type="GO" id="GO:0009372">
    <property type="term" value="P:quorum sensing"/>
    <property type="evidence" value="ECO:0007669"/>
    <property type="project" value="UniProtKB-KW"/>
</dbReference>
<reference evidence="9" key="1">
    <citation type="journal article" date="2023" name="J. Hazard. Mater.">
        <title>Anaerobic biodegradation of pyrene and benzo[a]pyrene by a new sulfate-reducing Desulforamulus aquiferis strain DSA.</title>
        <authorList>
            <person name="Zhang Z."/>
            <person name="Sun J."/>
            <person name="Gong X."/>
            <person name="Wang C."/>
            <person name="Wang H."/>
        </authorList>
    </citation>
    <scope>NUCLEOTIDE SEQUENCE</scope>
    <source>
        <strain evidence="9">DSA</strain>
    </source>
</reference>
<evidence type="ECO:0000256" key="4">
    <source>
        <dbReference type="ARBA" id="ARBA00022692"/>
    </source>
</evidence>
<keyword evidence="4 8" id="KW-0812">Transmembrane</keyword>
<dbReference type="AlphaFoldDB" id="A0AAW7ZGM4"/>
<reference evidence="9" key="2">
    <citation type="submission" date="2023-03" db="EMBL/GenBank/DDBJ databases">
        <authorList>
            <person name="Zhang Z."/>
        </authorList>
    </citation>
    <scope>NUCLEOTIDE SEQUENCE</scope>
    <source>
        <strain evidence="9">DSA</strain>
    </source>
</reference>
<dbReference type="GO" id="GO:0008233">
    <property type="term" value="F:peptidase activity"/>
    <property type="evidence" value="ECO:0007669"/>
    <property type="project" value="UniProtKB-KW"/>
</dbReference>
<keyword evidence="3" id="KW-0645">Protease</keyword>
<proteinExistence type="predicted"/>
<dbReference type="GO" id="GO:0006508">
    <property type="term" value="P:proteolysis"/>
    <property type="evidence" value="ECO:0007669"/>
    <property type="project" value="UniProtKB-KW"/>
</dbReference>
<keyword evidence="7 8" id="KW-0472">Membrane</keyword>
<comment type="caution">
    <text evidence="9">The sequence shown here is derived from an EMBL/GenBank/DDBJ whole genome shotgun (WGS) entry which is preliminary data.</text>
</comment>
<evidence type="ECO:0000256" key="6">
    <source>
        <dbReference type="ARBA" id="ARBA00022989"/>
    </source>
</evidence>
<dbReference type="GO" id="GO:0016020">
    <property type="term" value="C:membrane"/>
    <property type="evidence" value="ECO:0007669"/>
    <property type="project" value="InterPro"/>
</dbReference>
<feature type="transmembrane region" description="Helical" evidence="8">
    <location>
        <begin position="75"/>
        <end position="93"/>
    </location>
</feature>
<feature type="transmembrane region" description="Helical" evidence="8">
    <location>
        <begin position="35"/>
        <end position="63"/>
    </location>
</feature>
<dbReference type="Pfam" id="PF04647">
    <property type="entry name" value="AgrB"/>
    <property type="match status" value="1"/>
</dbReference>
<evidence type="ECO:0000256" key="8">
    <source>
        <dbReference type="SAM" id="Phobius"/>
    </source>
</evidence>
<keyword evidence="1" id="KW-1003">Cell membrane</keyword>
<accession>A0AAW7ZGM4</accession>
<feature type="transmembrane region" description="Helical" evidence="8">
    <location>
        <begin position="99"/>
        <end position="117"/>
    </location>
</feature>